<evidence type="ECO:0000256" key="6">
    <source>
        <dbReference type="ARBA" id="ARBA00023236"/>
    </source>
</evidence>
<dbReference type="InterPro" id="IPR015927">
    <property type="entry name" value="Peptidase_S24_S26A/B/C"/>
</dbReference>
<reference evidence="9 10" key="1">
    <citation type="submission" date="2020-04" db="EMBL/GenBank/DDBJ databases">
        <authorList>
            <consortium name="Desulfovibrio sp. FSS-1 genome sequencing consortium"/>
            <person name="Shimoshige H."/>
            <person name="Kobayashi H."/>
            <person name="Maekawa T."/>
        </authorList>
    </citation>
    <scope>NUCLEOTIDE SEQUENCE [LARGE SCALE GENOMIC DNA]</scope>
    <source>
        <strain evidence="9 10">SIID29052-01</strain>
    </source>
</reference>
<name>A0A6V8LYV8_9BACT</name>
<dbReference type="InterPro" id="IPR006197">
    <property type="entry name" value="Peptidase_S24_LexA"/>
</dbReference>
<evidence type="ECO:0000256" key="5">
    <source>
        <dbReference type="ARBA" id="ARBA00023204"/>
    </source>
</evidence>
<dbReference type="PANTHER" id="PTHR33516:SF2">
    <property type="entry name" value="LEXA REPRESSOR-RELATED"/>
    <property type="match status" value="1"/>
</dbReference>
<dbReference type="GO" id="GO:0006355">
    <property type="term" value="P:regulation of DNA-templated transcription"/>
    <property type="evidence" value="ECO:0007669"/>
    <property type="project" value="InterPro"/>
</dbReference>
<evidence type="ECO:0000256" key="2">
    <source>
        <dbReference type="ARBA" id="ARBA00022763"/>
    </source>
</evidence>
<dbReference type="AlphaFoldDB" id="A0A6V8LYV8"/>
<protein>
    <submittedName>
        <fullName evidence="9">LexA repressor</fullName>
        <ecNumber evidence="9">3.4.21.88</ecNumber>
    </submittedName>
</protein>
<keyword evidence="5" id="KW-0234">DNA repair</keyword>
<sequence>MPPSTLALPLVHAPAGFPSPAEDYIDQRLDLAEHLVRNPPSTYFLRVQGDSMRGAGIHSGDLLVVDRSVEPRPGHVVVAAVDGELTVKRLKRLGRGLALAPENPDYPHVPLDGERGVEIWGVALHVIHSLTPGGSRWTSR</sequence>
<evidence type="ECO:0000256" key="7">
    <source>
        <dbReference type="RuleBase" id="RU003991"/>
    </source>
</evidence>
<evidence type="ECO:0000256" key="4">
    <source>
        <dbReference type="ARBA" id="ARBA00022813"/>
    </source>
</evidence>
<proteinExistence type="inferred from homology"/>
<evidence type="ECO:0000313" key="10">
    <source>
        <dbReference type="Proteomes" id="UP000494245"/>
    </source>
</evidence>
<dbReference type="SUPFAM" id="SSF51306">
    <property type="entry name" value="LexA/Signal peptidase"/>
    <property type="match status" value="1"/>
</dbReference>
<dbReference type="PRINTS" id="PR00726">
    <property type="entry name" value="LEXASERPTASE"/>
</dbReference>
<evidence type="ECO:0000256" key="3">
    <source>
        <dbReference type="ARBA" id="ARBA00022801"/>
    </source>
</evidence>
<dbReference type="NCBIfam" id="NF007621">
    <property type="entry name" value="PRK10276.1"/>
    <property type="match status" value="1"/>
</dbReference>
<dbReference type="InterPro" id="IPR036286">
    <property type="entry name" value="LexA/Signal_pep-like_sf"/>
</dbReference>
<accession>A0A6V8LYV8</accession>
<evidence type="ECO:0000259" key="8">
    <source>
        <dbReference type="Pfam" id="PF00717"/>
    </source>
</evidence>
<dbReference type="GO" id="GO:0006281">
    <property type="term" value="P:DNA repair"/>
    <property type="evidence" value="ECO:0007669"/>
    <property type="project" value="UniProtKB-KW"/>
</dbReference>
<keyword evidence="4 7" id="KW-0068">Autocatalytic cleavage</keyword>
<reference evidence="9 10" key="2">
    <citation type="submission" date="2020-05" db="EMBL/GenBank/DDBJ databases">
        <title>Draft genome sequence of Desulfovibrio sp. strainFSS-1.</title>
        <authorList>
            <person name="Shimoshige H."/>
            <person name="Kobayashi H."/>
            <person name="Maekawa T."/>
        </authorList>
    </citation>
    <scope>NUCLEOTIDE SEQUENCE [LARGE SCALE GENOMIC DNA]</scope>
    <source>
        <strain evidence="9 10">SIID29052-01</strain>
    </source>
</reference>
<feature type="domain" description="Peptidase S24/S26A/S26B/S26C" evidence="8">
    <location>
        <begin position="12"/>
        <end position="123"/>
    </location>
</feature>
<dbReference type="GO" id="GO:0004252">
    <property type="term" value="F:serine-type endopeptidase activity"/>
    <property type="evidence" value="ECO:0007669"/>
    <property type="project" value="UniProtKB-EC"/>
</dbReference>
<dbReference type="CDD" id="cd06529">
    <property type="entry name" value="S24_LexA-like"/>
    <property type="match status" value="1"/>
</dbReference>
<keyword evidence="3 7" id="KW-0378">Hydrolase</keyword>
<dbReference type="Pfam" id="PF00717">
    <property type="entry name" value="Peptidase_S24"/>
    <property type="match status" value="1"/>
</dbReference>
<keyword evidence="2" id="KW-0227">DNA damage</keyword>
<comment type="similarity">
    <text evidence="1 7">Belongs to the peptidase S24 family.</text>
</comment>
<gene>
    <name evidence="9" type="primary">lexA</name>
    <name evidence="9" type="ORF">NNJEOMEG_02824</name>
</gene>
<keyword evidence="6" id="KW-0742">SOS response</keyword>
<evidence type="ECO:0000256" key="1">
    <source>
        <dbReference type="ARBA" id="ARBA00007484"/>
    </source>
</evidence>
<dbReference type="Proteomes" id="UP000494245">
    <property type="component" value="Unassembled WGS sequence"/>
</dbReference>
<keyword evidence="10" id="KW-1185">Reference proteome</keyword>
<evidence type="ECO:0000313" key="9">
    <source>
        <dbReference type="EMBL" id="GFK94976.1"/>
    </source>
</evidence>
<dbReference type="EMBL" id="BLTE01000013">
    <property type="protein sequence ID" value="GFK94976.1"/>
    <property type="molecule type" value="Genomic_DNA"/>
</dbReference>
<dbReference type="GO" id="GO:0009432">
    <property type="term" value="P:SOS response"/>
    <property type="evidence" value="ECO:0007669"/>
    <property type="project" value="UniProtKB-KW"/>
</dbReference>
<dbReference type="Gene3D" id="2.10.109.10">
    <property type="entry name" value="Umud Fragment, subunit A"/>
    <property type="match status" value="1"/>
</dbReference>
<dbReference type="InterPro" id="IPR039418">
    <property type="entry name" value="LexA-like"/>
</dbReference>
<dbReference type="GO" id="GO:0003677">
    <property type="term" value="F:DNA binding"/>
    <property type="evidence" value="ECO:0007669"/>
    <property type="project" value="InterPro"/>
</dbReference>
<dbReference type="InterPro" id="IPR050077">
    <property type="entry name" value="LexA_repressor"/>
</dbReference>
<comment type="caution">
    <text evidence="9">The sequence shown here is derived from an EMBL/GenBank/DDBJ whole genome shotgun (WGS) entry which is preliminary data.</text>
</comment>
<dbReference type="PANTHER" id="PTHR33516">
    <property type="entry name" value="LEXA REPRESSOR"/>
    <property type="match status" value="1"/>
</dbReference>
<dbReference type="RefSeq" id="WP_173085574.1">
    <property type="nucleotide sequence ID" value="NZ_BLTE01000013.1"/>
</dbReference>
<dbReference type="EC" id="3.4.21.88" evidence="9"/>
<organism evidence="9 10">
    <name type="scientific">Fundidesulfovibrio magnetotacticus</name>
    <dbReference type="NCBI Taxonomy" id="2730080"/>
    <lineage>
        <taxon>Bacteria</taxon>
        <taxon>Pseudomonadati</taxon>
        <taxon>Thermodesulfobacteriota</taxon>
        <taxon>Desulfovibrionia</taxon>
        <taxon>Desulfovibrionales</taxon>
        <taxon>Desulfovibrionaceae</taxon>
        <taxon>Fundidesulfovibrio</taxon>
    </lineage>
</organism>